<dbReference type="InterPro" id="IPR020915">
    <property type="entry name" value="UPF0311"/>
</dbReference>
<protein>
    <submittedName>
        <fullName evidence="1">Uncharacterized protein</fullName>
    </submittedName>
</protein>
<dbReference type="Gene3D" id="2.40.160.20">
    <property type="match status" value="1"/>
</dbReference>
<gene>
    <name evidence="1" type="ORF">AVDCRST_MAG03-3721</name>
</gene>
<sequence>MFDYDLEHIFSYTVTIAEPEVVGPVPGGVRANLYATSGEVTGPKLAGKVRPVGGDWLTLRTDGVSVLDVRNTLEVGEGALVDVALTGVGDLGADGYERFMRGELPQTVALRVSARFLSAHPEFVWLNRLQCLAIGEFDSESSRAGWDVYAVR</sequence>
<dbReference type="PANTHER" id="PTHR37315">
    <property type="entry name" value="UPF0311 PROTEIN BLR7842"/>
    <property type="match status" value="1"/>
</dbReference>
<organism evidence="1">
    <name type="scientific">uncultured Rubrobacteraceae bacterium</name>
    <dbReference type="NCBI Taxonomy" id="349277"/>
    <lineage>
        <taxon>Bacteria</taxon>
        <taxon>Bacillati</taxon>
        <taxon>Actinomycetota</taxon>
        <taxon>Rubrobacteria</taxon>
        <taxon>Rubrobacterales</taxon>
        <taxon>Rubrobacteraceae</taxon>
        <taxon>environmental samples</taxon>
    </lineage>
</organism>
<accession>A0A6J4QBX8</accession>
<dbReference type="PANTHER" id="PTHR37315:SF1">
    <property type="entry name" value="UPF0311 PROTEIN BLR7842"/>
    <property type="match status" value="1"/>
</dbReference>
<dbReference type="Pfam" id="PF11578">
    <property type="entry name" value="DUF3237"/>
    <property type="match status" value="1"/>
</dbReference>
<dbReference type="AlphaFoldDB" id="A0A6J4QBX8"/>
<evidence type="ECO:0000313" key="1">
    <source>
        <dbReference type="EMBL" id="CAA9437565.1"/>
    </source>
</evidence>
<dbReference type="EMBL" id="CADCUT010000219">
    <property type="protein sequence ID" value="CAA9437565.1"/>
    <property type="molecule type" value="Genomic_DNA"/>
</dbReference>
<proteinExistence type="predicted"/>
<name>A0A6J4QBX8_9ACTN</name>
<reference evidence="1" key="1">
    <citation type="submission" date="2020-02" db="EMBL/GenBank/DDBJ databases">
        <authorList>
            <person name="Meier V. D."/>
        </authorList>
    </citation>
    <scope>NUCLEOTIDE SEQUENCE</scope>
    <source>
        <strain evidence="1">AVDCRST_MAG03</strain>
    </source>
</reference>